<reference evidence="4 5" key="1">
    <citation type="journal article" date="2016" name="Nat. Commun.">
        <title>Thousands of microbial genomes shed light on interconnected biogeochemical processes in an aquifer system.</title>
        <authorList>
            <person name="Anantharaman K."/>
            <person name="Brown C.T."/>
            <person name="Hug L.A."/>
            <person name="Sharon I."/>
            <person name="Castelle C.J."/>
            <person name="Probst A.J."/>
            <person name="Thomas B.C."/>
            <person name="Singh A."/>
            <person name="Wilkins M.J."/>
            <person name="Karaoz U."/>
            <person name="Brodie E.L."/>
            <person name="Williams K.H."/>
            <person name="Hubbard S.S."/>
            <person name="Banfield J.F."/>
        </authorList>
    </citation>
    <scope>NUCLEOTIDE SEQUENCE [LARGE SCALE GENOMIC DNA]</scope>
</reference>
<dbReference type="PIRSF" id="PIRSF006305">
    <property type="entry name" value="Maf"/>
    <property type="match status" value="1"/>
</dbReference>
<comment type="catalytic activity">
    <reaction evidence="3">
        <text>a ribonucleoside 5'-triphosphate + H2O = a ribonucleoside 5'-phosphate + diphosphate + H(+)</text>
        <dbReference type="Rhea" id="RHEA:23996"/>
        <dbReference type="ChEBI" id="CHEBI:15377"/>
        <dbReference type="ChEBI" id="CHEBI:15378"/>
        <dbReference type="ChEBI" id="CHEBI:33019"/>
        <dbReference type="ChEBI" id="CHEBI:58043"/>
        <dbReference type="ChEBI" id="CHEBI:61557"/>
        <dbReference type="EC" id="3.6.1.9"/>
    </reaction>
</comment>
<accession>A0A1G2E2N2</accession>
<evidence type="ECO:0000256" key="1">
    <source>
        <dbReference type="ARBA" id="ARBA00001968"/>
    </source>
</evidence>
<dbReference type="EMBL" id="MHMA01000028">
    <property type="protein sequence ID" value="OGZ20053.1"/>
    <property type="molecule type" value="Genomic_DNA"/>
</dbReference>
<dbReference type="InterPro" id="IPR029001">
    <property type="entry name" value="ITPase-like_fam"/>
</dbReference>
<proteinExistence type="inferred from homology"/>
<dbReference type="NCBIfam" id="TIGR00172">
    <property type="entry name" value="maf"/>
    <property type="match status" value="1"/>
</dbReference>
<dbReference type="GO" id="GO:0005737">
    <property type="term" value="C:cytoplasm"/>
    <property type="evidence" value="ECO:0007669"/>
    <property type="project" value="UniProtKB-SubCell"/>
</dbReference>
<dbReference type="Pfam" id="PF02545">
    <property type="entry name" value="Maf"/>
    <property type="match status" value="1"/>
</dbReference>
<comment type="catalytic activity">
    <reaction evidence="3">
        <text>a 2'-deoxyribonucleoside 5'-triphosphate + H2O = a 2'-deoxyribonucleoside 5'-phosphate + diphosphate + H(+)</text>
        <dbReference type="Rhea" id="RHEA:44644"/>
        <dbReference type="ChEBI" id="CHEBI:15377"/>
        <dbReference type="ChEBI" id="CHEBI:15378"/>
        <dbReference type="ChEBI" id="CHEBI:33019"/>
        <dbReference type="ChEBI" id="CHEBI:61560"/>
        <dbReference type="ChEBI" id="CHEBI:65317"/>
        <dbReference type="EC" id="3.6.1.9"/>
    </reaction>
</comment>
<evidence type="ECO:0000256" key="2">
    <source>
        <dbReference type="ARBA" id="ARBA00022801"/>
    </source>
</evidence>
<comment type="cofactor">
    <cofactor evidence="1 3">
        <name>a divalent metal cation</name>
        <dbReference type="ChEBI" id="CHEBI:60240"/>
    </cofactor>
</comment>
<protein>
    <recommendedName>
        <fullName evidence="3">Nucleoside triphosphate pyrophosphatase</fullName>
        <ecNumber evidence="3">3.6.1.9</ecNumber>
    </recommendedName>
    <alternativeName>
        <fullName evidence="3">Nucleotide pyrophosphatase</fullName>
        <shortName evidence="3">Nucleotide PPase</shortName>
    </alternativeName>
</protein>
<comment type="caution">
    <text evidence="3">Lacks conserved residue(s) required for the propagation of feature annotation.</text>
</comment>
<comment type="caution">
    <text evidence="4">The sequence shown here is derived from an EMBL/GenBank/DDBJ whole genome shotgun (WGS) entry which is preliminary data.</text>
</comment>
<feature type="active site" description="Proton acceptor" evidence="3">
    <location>
        <position position="77"/>
    </location>
</feature>
<name>A0A1G2E2N2_9BACT</name>
<organism evidence="4 5">
    <name type="scientific">Candidatus Nealsonbacteria bacterium RIFCSPHIGHO2_01_FULL_43_31</name>
    <dbReference type="NCBI Taxonomy" id="1801665"/>
    <lineage>
        <taxon>Bacteria</taxon>
        <taxon>Candidatus Nealsoniibacteriota</taxon>
    </lineage>
</organism>
<evidence type="ECO:0000256" key="3">
    <source>
        <dbReference type="HAMAP-Rule" id="MF_00528"/>
    </source>
</evidence>
<comment type="subcellular location">
    <subcellularLocation>
        <location evidence="3">Cytoplasm</location>
    </subcellularLocation>
</comment>
<dbReference type="EC" id="3.6.1.9" evidence="3"/>
<dbReference type="AlphaFoldDB" id="A0A1G2E2N2"/>
<dbReference type="Proteomes" id="UP000178721">
    <property type="component" value="Unassembled WGS sequence"/>
</dbReference>
<evidence type="ECO:0000313" key="4">
    <source>
        <dbReference type="EMBL" id="OGZ20053.1"/>
    </source>
</evidence>
<sequence>MIGTKNKTVTKIILATTSPYRIEAFKFLGIDFIAEGSEVDESRAERKDPEELVKMLSGLKAEAVAKNHSDAIVIGMDSIGCFNGKILEKPESKQEAFKRLKNLSGNKFEFYTGIHIINTSTQATTSKIVKSELLMRELSEEEINQYLEQDPRHNTYALGFNPLEKVSSSFIAKLAGSYNNVLRGIPLEVIPEMLLEVGYKL</sequence>
<evidence type="ECO:0000313" key="5">
    <source>
        <dbReference type="Proteomes" id="UP000178721"/>
    </source>
</evidence>
<dbReference type="HAMAP" id="MF_00528">
    <property type="entry name" value="Maf"/>
    <property type="match status" value="1"/>
</dbReference>
<comment type="similarity">
    <text evidence="3">Belongs to the Maf family.</text>
</comment>
<gene>
    <name evidence="4" type="ORF">A2654_02555</name>
</gene>
<keyword evidence="2 3" id="KW-0378">Hydrolase</keyword>
<keyword evidence="3" id="KW-0963">Cytoplasm</keyword>
<comment type="function">
    <text evidence="3">Nucleoside triphosphate pyrophosphatase. May have a dual role in cell division arrest and in preventing the incorporation of modified nucleotides into cellular nucleic acids.</text>
</comment>
<dbReference type="Gene3D" id="3.90.950.10">
    <property type="match status" value="1"/>
</dbReference>
<dbReference type="InterPro" id="IPR003697">
    <property type="entry name" value="Maf-like"/>
</dbReference>
<keyword evidence="3" id="KW-0546">Nucleotide metabolism</keyword>
<dbReference type="GO" id="GO:0009117">
    <property type="term" value="P:nucleotide metabolic process"/>
    <property type="evidence" value="ECO:0007669"/>
    <property type="project" value="UniProtKB-KW"/>
</dbReference>
<dbReference type="SUPFAM" id="SSF52972">
    <property type="entry name" value="ITPase-like"/>
    <property type="match status" value="1"/>
</dbReference>
<dbReference type="GO" id="GO:0047429">
    <property type="term" value="F:nucleoside triphosphate diphosphatase activity"/>
    <property type="evidence" value="ECO:0007669"/>
    <property type="project" value="UniProtKB-EC"/>
</dbReference>
<dbReference type="PANTHER" id="PTHR43213:SF5">
    <property type="entry name" value="BIFUNCTIONAL DTTP_UTP PYROPHOSPHATASE_METHYLTRANSFERASE PROTEIN-RELATED"/>
    <property type="match status" value="1"/>
</dbReference>
<dbReference type="PANTHER" id="PTHR43213">
    <property type="entry name" value="BIFUNCTIONAL DTTP/UTP PYROPHOSPHATASE/METHYLTRANSFERASE PROTEIN-RELATED"/>
    <property type="match status" value="1"/>
</dbReference>